<dbReference type="SUPFAM" id="SSF81345">
    <property type="entry name" value="ABC transporter involved in vitamin B12 uptake, BtuC"/>
    <property type="match status" value="1"/>
</dbReference>
<dbReference type="Pfam" id="PF01032">
    <property type="entry name" value="FecCD"/>
    <property type="match status" value="1"/>
</dbReference>
<feature type="transmembrane region" description="Helical" evidence="8">
    <location>
        <begin position="165"/>
        <end position="185"/>
    </location>
</feature>
<dbReference type="GO" id="GO:0033214">
    <property type="term" value="P:siderophore-iron import into cell"/>
    <property type="evidence" value="ECO:0007669"/>
    <property type="project" value="TreeGrafter"/>
</dbReference>
<dbReference type="CDD" id="cd06550">
    <property type="entry name" value="TM_ABC_iron-siderophores_like"/>
    <property type="match status" value="1"/>
</dbReference>
<evidence type="ECO:0000256" key="2">
    <source>
        <dbReference type="ARBA" id="ARBA00007935"/>
    </source>
</evidence>
<evidence type="ECO:0000256" key="7">
    <source>
        <dbReference type="ARBA" id="ARBA00023136"/>
    </source>
</evidence>
<keyword evidence="6 8" id="KW-1133">Transmembrane helix</keyword>
<reference evidence="9 10" key="1">
    <citation type="submission" date="2016-09" db="EMBL/GenBank/DDBJ databases">
        <title>Phylogenomics of Achromobacter.</title>
        <authorList>
            <person name="Jeukens J."/>
            <person name="Freschi L."/>
            <person name="Vincent A.T."/>
            <person name="Emond-Rheault J.-G."/>
            <person name="Kukavica-Ibrulj I."/>
            <person name="Charette S.J."/>
            <person name="Levesque R.C."/>
        </authorList>
    </citation>
    <scope>NUCLEOTIDE SEQUENCE [LARGE SCALE GENOMIC DNA]</scope>
    <source>
        <strain evidence="9 10">AUS488</strain>
    </source>
</reference>
<evidence type="ECO:0000256" key="8">
    <source>
        <dbReference type="SAM" id="Phobius"/>
    </source>
</evidence>
<evidence type="ECO:0000256" key="5">
    <source>
        <dbReference type="ARBA" id="ARBA00022692"/>
    </source>
</evidence>
<feature type="transmembrane region" description="Helical" evidence="8">
    <location>
        <begin position="80"/>
        <end position="98"/>
    </location>
</feature>
<comment type="subcellular location">
    <subcellularLocation>
        <location evidence="1">Cell membrane</location>
        <topology evidence="1">Multi-pass membrane protein</topology>
    </subcellularLocation>
</comment>
<dbReference type="EMBL" id="MJMN01000001">
    <property type="protein sequence ID" value="OMG93802.1"/>
    <property type="molecule type" value="Genomic_DNA"/>
</dbReference>
<dbReference type="InterPro" id="IPR037294">
    <property type="entry name" value="ABC_BtuC-like"/>
</dbReference>
<comment type="similarity">
    <text evidence="2">Belongs to the binding-protein-dependent transport system permease family. FecCD subfamily.</text>
</comment>
<dbReference type="OrthoDB" id="9811721at2"/>
<keyword evidence="3" id="KW-0813">Transport</keyword>
<keyword evidence="7 8" id="KW-0472">Membrane</keyword>
<gene>
    <name evidence="9" type="ORF">BIZ92_03845</name>
</gene>
<dbReference type="InterPro" id="IPR000522">
    <property type="entry name" value="ABC_transptr_permease_BtuC"/>
</dbReference>
<dbReference type="Proteomes" id="UP000187251">
    <property type="component" value="Unassembled WGS sequence"/>
</dbReference>
<proteinExistence type="inferred from homology"/>
<dbReference type="PANTHER" id="PTHR30472:SF24">
    <property type="entry name" value="FERRIC ENTEROBACTIN TRANSPORT SYSTEM PERMEASE PROTEIN FEPG"/>
    <property type="match status" value="1"/>
</dbReference>
<accession>A0A1R1K305</accession>
<evidence type="ECO:0000313" key="9">
    <source>
        <dbReference type="EMBL" id="OMG93802.1"/>
    </source>
</evidence>
<dbReference type="Gene3D" id="1.10.3470.10">
    <property type="entry name" value="ABC transporter involved in vitamin B12 uptake, BtuC"/>
    <property type="match status" value="1"/>
</dbReference>
<evidence type="ECO:0000256" key="4">
    <source>
        <dbReference type="ARBA" id="ARBA00022475"/>
    </source>
</evidence>
<dbReference type="PANTHER" id="PTHR30472">
    <property type="entry name" value="FERRIC ENTEROBACTIN TRANSPORT SYSTEM PERMEASE PROTEIN"/>
    <property type="match status" value="1"/>
</dbReference>
<dbReference type="AlphaFoldDB" id="A0A1R1K305"/>
<feature type="transmembrane region" description="Helical" evidence="8">
    <location>
        <begin position="24"/>
        <end position="45"/>
    </location>
</feature>
<evidence type="ECO:0000256" key="1">
    <source>
        <dbReference type="ARBA" id="ARBA00004651"/>
    </source>
</evidence>
<feature type="transmembrane region" description="Helical" evidence="8">
    <location>
        <begin position="110"/>
        <end position="127"/>
    </location>
</feature>
<evidence type="ECO:0000313" key="10">
    <source>
        <dbReference type="Proteomes" id="UP000187251"/>
    </source>
</evidence>
<comment type="caution">
    <text evidence="9">The sequence shown here is derived from an EMBL/GenBank/DDBJ whole genome shotgun (WGS) entry which is preliminary data.</text>
</comment>
<feature type="transmembrane region" description="Helical" evidence="8">
    <location>
        <begin position="133"/>
        <end position="153"/>
    </location>
</feature>
<dbReference type="GO" id="GO:0022857">
    <property type="term" value="F:transmembrane transporter activity"/>
    <property type="evidence" value="ECO:0007669"/>
    <property type="project" value="InterPro"/>
</dbReference>
<evidence type="ECO:0000256" key="6">
    <source>
        <dbReference type="ARBA" id="ARBA00022989"/>
    </source>
</evidence>
<feature type="transmembrane region" description="Helical" evidence="8">
    <location>
        <begin position="254"/>
        <end position="281"/>
    </location>
</feature>
<name>A0A1R1K305_ALCXX</name>
<keyword evidence="4" id="KW-1003">Cell membrane</keyword>
<sequence>MHDSIRMPLHRYVHRFGFLARRRVLLGGLALGLCAVILAFIALGIGSAELSLGRILDIAIGGSFATPGERLILGFRLPRVLTGLSVGAALGVSGAVFQSLSRNPLGSPDLIGFTTGAATGALLHIVVYGPSTVGAAMGAVAGGALTAVVVWLLARRQGAMGTRRLVLVGVGVGAILHAVNGLLLVKGDLDHALLANLWLSGSLNARTWAHAWLAGVAVILFLPPVWLSVRRLALLEMGDDVAGQLGLPVTRVRLAMLFCAVMLASLATGAAGPIAFIALAAPQLARRLLRSTGPSVGGAAAMGACLVVAADLLGQQTFWPLHLPIGKLTGLLGGLYLIWLLLRRGSR</sequence>
<feature type="transmembrane region" description="Helical" evidence="8">
    <location>
        <begin position="325"/>
        <end position="342"/>
    </location>
</feature>
<keyword evidence="5 8" id="KW-0812">Transmembrane</keyword>
<feature type="transmembrane region" description="Helical" evidence="8">
    <location>
        <begin position="205"/>
        <end position="227"/>
    </location>
</feature>
<organism evidence="9 10">
    <name type="scientific">Alcaligenes xylosoxydans xylosoxydans</name>
    <name type="common">Achromobacter xylosoxidans</name>
    <dbReference type="NCBI Taxonomy" id="85698"/>
    <lineage>
        <taxon>Bacteria</taxon>
        <taxon>Pseudomonadati</taxon>
        <taxon>Pseudomonadota</taxon>
        <taxon>Betaproteobacteria</taxon>
        <taxon>Burkholderiales</taxon>
        <taxon>Alcaligenaceae</taxon>
        <taxon>Achromobacter</taxon>
    </lineage>
</organism>
<evidence type="ECO:0000256" key="3">
    <source>
        <dbReference type="ARBA" id="ARBA00022448"/>
    </source>
</evidence>
<dbReference type="GO" id="GO:0005886">
    <property type="term" value="C:plasma membrane"/>
    <property type="evidence" value="ECO:0007669"/>
    <property type="project" value="UniProtKB-SubCell"/>
</dbReference>
<protein>
    <submittedName>
        <fullName evidence="9">ABC transporter permease</fullName>
    </submittedName>
</protein>